<evidence type="ECO:0000313" key="1">
    <source>
        <dbReference type="EMBL" id="KAK9240670.1"/>
    </source>
</evidence>
<evidence type="ECO:0000313" key="2">
    <source>
        <dbReference type="Proteomes" id="UP001433508"/>
    </source>
</evidence>
<proteinExistence type="predicted"/>
<dbReference type="Proteomes" id="UP001433508">
    <property type="component" value="Unassembled WGS sequence"/>
</dbReference>
<sequence>MLYTIAHPQSVGIIQREIPYSQVVTTSSAVASTSSSSESILAESKSKLTHIVSTAQEHSAAERSPHLAPVLSRFRPLAPAPPAGVLQTPHLRMSGSSTSQTIPYFSTVSSSASPAAGSDASRTSSLSRAHTTADEPVDEEDWEDLPATAIREMDQTTAQHQLFRANAAIRRLRSALSIARRASSRYRFETRALKFESEESLKRYQVENFIVKRQVDILRVDLLRLRPPDSLESEMGMASTVAADKYRRRLIRAKSRLFETQQMMEEKQMEINDLKQRMREDRLNRQSRKRDSIRSGLARGDQNQDIKRRAGTNDDGGALAALGILASQVLGQQQVENPKPRTSGSRIKRPRSVHGEQGSEASATSTAQRKRVARQESMITQIAEDTDVADTDVEHMDTDPEDQFEGLKRAQTRGHSRRTSMDTEDNASASNAATEPIVDNGDTITVGYFGRQSDLANGSEIDNFDPDETIEVSSSPVTVGRFRSINNSSYHSANRRKSHQP</sequence>
<accession>A0ACC3TAJ9</accession>
<dbReference type="EMBL" id="MU971338">
    <property type="protein sequence ID" value="KAK9240670.1"/>
    <property type="molecule type" value="Genomic_DNA"/>
</dbReference>
<keyword evidence="2" id="KW-1185">Reference proteome</keyword>
<gene>
    <name evidence="1" type="ORF">V1525DRAFT_178692</name>
</gene>
<comment type="caution">
    <text evidence="1">The sequence shown here is derived from an EMBL/GenBank/DDBJ whole genome shotgun (WGS) entry which is preliminary data.</text>
</comment>
<organism evidence="1 2">
    <name type="scientific">Lipomyces kononenkoae</name>
    <name type="common">Yeast</name>
    <dbReference type="NCBI Taxonomy" id="34357"/>
    <lineage>
        <taxon>Eukaryota</taxon>
        <taxon>Fungi</taxon>
        <taxon>Dikarya</taxon>
        <taxon>Ascomycota</taxon>
        <taxon>Saccharomycotina</taxon>
        <taxon>Lipomycetes</taxon>
        <taxon>Lipomycetales</taxon>
        <taxon>Lipomycetaceae</taxon>
        <taxon>Lipomyces</taxon>
    </lineage>
</organism>
<protein>
    <submittedName>
        <fullName evidence="1">Uncharacterized protein</fullName>
    </submittedName>
</protein>
<reference evidence="2" key="1">
    <citation type="journal article" date="2024" name="Front. Bioeng. Biotechnol.">
        <title>Genome-scale model development and genomic sequencing of the oleaginous clade Lipomyces.</title>
        <authorList>
            <person name="Czajka J.J."/>
            <person name="Han Y."/>
            <person name="Kim J."/>
            <person name="Mondo S.J."/>
            <person name="Hofstad B.A."/>
            <person name="Robles A."/>
            <person name="Haridas S."/>
            <person name="Riley R."/>
            <person name="LaButti K."/>
            <person name="Pangilinan J."/>
            <person name="Andreopoulos W."/>
            <person name="Lipzen A."/>
            <person name="Yan J."/>
            <person name="Wang M."/>
            <person name="Ng V."/>
            <person name="Grigoriev I.V."/>
            <person name="Spatafora J.W."/>
            <person name="Magnuson J.K."/>
            <person name="Baker S.E."/>
            <person name="Pomraning K.R."/>
        </authorList>
    </citation>
    <scope>NUCLEOTIDE SEQUENCE [LARGE SCALE GENOMIC DNA]</scope>
    <source>
        <strain evidence="2">CBS 7786</strain>
    </source>
</reference>
<name>A0ACC3TAJ9_LIPKO</name>